<keyword evidence="7" id="KW-0408">Iron</keyword>
<evidence type="ECO:0000256" key="8">
    <source>
        <dbReference type="ARBA" id="ARBA00023014"/>
    </source>
</evidence>
<dbReference type="Gene3D" id="1.10.340.30">
    <property type="entry name" value="Hypothetical protein, domain 2"/>
    <property type="match status" value="1"/>
</dbReference>
<accession>A0A0G2AIT8</accession>
<dbReference type="InterPro" id="IPR003265">
    <property type="entry name" value="HhH-GPD_domain"/>
</dbReference>
<keyword evidence="5" id="KW-0227">DNA damage</keyword>
<dbReference type="GO" id="GO:0003677">
    <property type="term" value="F:DNA binding"/>
    <property type="evidence" value="ECO:0007669"/>
    <property type="project" value="InterPro"/>
</dbReference>
<comment type="similarity">
    <text evidence="2">Belongs to the Nth/MutY family.</text>
</comment>
<dbReference type="Pfam" id="PF10576">
    <property type="entry name" value="EndIII_4Fe-2S"/>
    <property type="match status" value="1"/>
</dbReference>
<comment type="cofactor">
    <cofactor evidence="1">
        <name>[4Fe-4S] cluster</name>
        <dbReference type="ChEBI" id="CHEBI:49883"/>
    </cofactor>
</comment>
<dbReference type="Proteomes" id="UP000034711">
    <property type="component" value="Unassembled WGS sequence"/>
</dbReference>
<evidence type="ECO:0000256" key="1">
    <source>
        <dbReference type="ARBA" id="ARBA00001966"/>
    </source>
</evidence>
<dbReference type="GO" id="GO:0006285">
    <property type="term" value="P:base-excision repair, AP site formation"/>
    <property type="evidence" value="ECO:0007669"/>
    <property type="project" value="TreeGrafter"/>
</dbReference>
<dbReference type="PANTHER" id="PTHR10359">
    <property type="entry name" value="A/G-SPECIFIC ADENINE GLYCOSYLASE/ENDONUCLEASE III"/>
    <property type="match status" value="1"/>
</dbReference>
<dbReference type="Pfam" id="PF00633">
    <property type="entry name" value="HHH"/>
    <property type="match status" value="1"/>
</dbReference>
<keyword evidence="8" id="KW-0411">Iron-sulfur</keyword>
<keyword evidence="4" id="KW-0479">Metal-binding</keyword>
<dbReference type="SUPFAM" id="SSF48150">
    <property type="entry name" value="DNA-glycosylase"/>
    <property type="match status" value="1"/>
</dbReference>
<dbReference type="CDD" id="cd00056">
    <property type="entry name" value="ENDO3c"/>
    <property type="match status" value="1"/>
</dbReference>
<protein>
    <submittedName>
        <fullName evidence="12">Endonuclease III</fullName>
    </submittedName>
</protein>
<dbReference type="GO" id="GO:0019104">
    <property type="term" value="F:DNA N-glycosylase activity"/>
    <property type="evidence" value="ECO:0007669"/>
    <property type="project" value="UniProtKB-ARBA"/>
</dbReference>
<dbReference type="PROSITE" id="PS00764">
    <property type="entry name" value="ENDONUCLEASE_III_1"/>
    <property type="match status" value="1"/>
</dbReference>
<dbReference type="GO" id="GO:0046872">
    <property type="term" value="F:metal ion binding"/>
    <property type="evidence" value="ECO:0007669"/>
    <property type="project" value="UniProtKB-KW"/>
</dbReference>
<dbReference type="EMBL" id="LCRI01000021">
    <property type="protein sequence ID" value="KKW32524.1"/>
    <property type="molecule type" value="Genomic_DNA"/>
</dbReference>
<evidence type="ECO:0000313" key="13">
    <source>
        <dbReference type="Proteomes" id="UP000034711"/>
    </source>
</evidence>
<evidence type="ECO:0000256" key="6">
    <source>
        <dbReference type="ARBA" id="ARBA00022801"/>
    </source>
</evidence>
<dbReference type="SMART" id="SM00525">
    <property type="entry name" value="FES"/>
    <property type="match status" value="1"/>
</dbReference>
<keyword evidence="6" id="KW-0378">Hydrolase</keyword>
<keyword evidence="10" id="KW-0326">Glycosidase</keyword>
<name>A0A0G2AIT8_9BACT</name>
<keyword evidence="12" id="KW-0540">Nuclease</keyword>
<keyword evidence="12" id="KW-0255">Endonuclease</keyword>
<gene>
    <name evidence="12" type="ORF">UY77_C0021G0008</name>
</gene>
<sequence>MNLQERAKAIFKILKKQYQPKASDFVIWKKPLELVIATILSAQCTDKRVNYRSKAKYLKGVGEMLLCDFGGKVPNTFDDLMKLPGVSHKTANLIMAKLYQAGTGVAVDTHVMRLSQRMGLTKHHAQVKIETDLNALFAPKDYLAVNELMILHGRAICMARSPKCLECPVKHLCPKRGTAYENKNAGIV</sequence>
<evidence type="ECO:0000256" key="7">
    <source>
        <dbReference type="ARBA" id="ARBA00023004"/>
    </source>
</evidence>
<evidence type="ECO:0000256" key="2">
    <source>
        <dbReference type="ARBA" id="ARBA00008343"/>
    </source>
</evidence>
<reference evidence="12 13" key="1">
    <citation type="journal article" date="2015" name="Nature">
        <title>rRNA introns, odd ribosomes, and small enigmatic genomes across a large radiation of phyla.</title>
        <authorList>
            <person name="Brown C.T."/>
            <person name="Hug L.A."/>
            <person name="Thomas B.C."/>
            <person name="Sharon I."/>
            <person name="Castelle C.J."/>
            <person name="Singh A."/>
            <person name="Wilkins M.J."/>
            <person name="Williams K.H."/>
            <person name="Banfield J.F."/>
        </authorList>
    </citation>
    <scope>NUCLEOTIDE SEQUENCE [LARGE SCALE GENOMIC DNA]</scope>
</reference>
<feature type="domain" description="HhH-GPD" evidence="11">
    <location>
        <begin position="40"/>
        <end position="155"/>
    </location>
</feature>
<dbReference type="AlphaFoldDB" id="A0A0G2AIT8"/>
<evidence type="ECO:0000256" key="9">
    <source>
        <dbReference type="ARBA" id="ARBA00023204"/>
    </source>
</evidence>
<organism evidence="12 13">
    <name type="scientific">Candidatus Uhrbacteria bacterium GW2011_GWA2_53_10</name>
    <dbReference type="NCBI Taxonomy" id="1618980"/>
    <lineage>
        <taxon>Bacteria</taxon>
        <taxon>Candidatus Uhriibacteriota</taxon>
    </lineage>
</organism>
<dbReference type="Gene3D" id="1.10.1670.10">
    <property type="entry name" value="Helix-hairpin-Helix base-excision DNA repair enzymes (C-terminal)"/>
    <property type="match status" value="1"/>
</dbReference>
<dbReference type="PIRSF" id="PIRSF001435">
    <property type="entry name" value="Nth"/>
    <property type="match status" value="1"/>
</dbReference>
<dbReference type="InterPro" id="IPR000445">
    <property type="entry name" value="HhH_motif"/>
</dbReference>
<dbReference type="PANTHER" id="PTHR10359:SF18">
    <property type="entry name" value="ENDONUCLEASE III"/>
    <property type="match status" value="1"/>
</dbReference>
<keyword evidence="3" id="KW-0004">4Fe-4S</keyword>
<keyword evidence="9" id="KW-0234">DNA repair</keyword>
<dbReference type="InterPro" id="IPR011257">
    <property type="entry name" value="DNA_glycosylase"/>
</dbReference>
<evidence type="ECO:0000256" key="3">
    <source>
        <dbReference type="ARBA" id="ARBA00022485"/>
    </source>
</evidence>
<dbReference type="InterPro" id="IPR023170">
    <property type="entry name" value="HhH_base_excis_C"/>
</dbReference>
<evidence type="ECO:0000313" key="12">
    <source>
        <dbReference type="EMBL" id="KKW32524.1"/>
    </source>
</evidence>
<comment type="caution">
    <text evidence="12">The sequence shown here is derived from an EMBL/GenBank/DDBJ whole genome shotgun (WGS) entry which is preliminary data.</text>
</comment>
<evidence type="ECO:0000256" key="4">
    <source>
        <dbReference type="ARBA" id="ARBA00022723"/>
    </source>
</evidence>
<dbReference type="InterPro" id="IPR004035">
    <property type="entry name" value="Endouclease-III_FeS-bd_BS"/>
</dbReference>
<dbReference type="GO" id="GO:0004519">
    <property type="term" value="F:endonuclease activity"/>
    <property type="evidence" value="ECO:0007669"/>
    <property type="project" value="UniProtKB-KW"/>
</dbReference>
<evidence type="ECO:0000259" key="11">
    <source>
        <dbReference type="SMART" id="SM00478"/>
    </source>
</evidence>
<evidence type="ECO:0000256" key="10">
    <source>
        <dbReference type="ARBA" id="ARBA00023295"/>
    </source>
</evidence>
<proteinExistence type="inferred from homology"/>
<dbReference type="GO" id="GO:0051539">
    <property type="term" value="F:4 iron, 4 sulfur cluster binding"/>
    <property type="evidence" value="ECO:0007669"/>
    <property type="project" value="UniProtKB-KW"/>
</dbReference>
<dbReference type="SMART" id="SM00478">
    <property type="entry name" value="ENDO3c"/>
    <property type="match status" value="1"/>
</dbReference>
<evidence type="ECO:0000256" key="5">
    <source>
        <dbReference type="ARBA" id="ARBA00022763"/>
    </source>
</evidence>
<dbReference type="InterPro" id="IPR003651">
    <property type="entry name" value="Endonuclease3_FeS-loop_motif"/>
</dbReference>